<dbReference type="InterPro" id="IPR003425">
    <property type="entry name" value="CCB3/YggT"/>
</dbReference>
<organism evidence="3 4">
    <name type="scientific">Sediminicurvatus halobius</name>
    <dbReference type="NCBI Taxonomy" id="2182432"/>
    <lineage>
        <taxon>Bacteria</taxon>
        <taxon>Pseudomonadati</taxon>
        <taxon>Pseudomonadota</taxon>
        <taxon>Gammaproteobacteria</taxon>
        <taxon>Chromatiales</taxon>
        <taxon>Ectothiorhodospiraceae</taxon>
        <taxon>Sediminicurvatus</taxon>
    </lineage>
</organism>
<comment type="similarity">
    <text evidence="1">Belongs to the YggT family.</text>
</comment>
<dbReference type="AlphaFoldDB" id="A0A2U2MYG9"/>
<feature type="transmembrane region" description="Helical" evidence="2">
    <location>
        <begin position="69"/>
        <end position="89"/>
    </location>
</feature>
<proteinExistence type="inferred from homology"/>
<dbReference type="PANTHER" id="PTHR33219:SF14">
    <property type="entry name" value="PROTEIN COFACTOR ASSEMBLY OF COMPLEX C SUBUNIT B CCB3, CHLOROPLASTIC-RELATED"/>
    <property type="match status" value="1"/>
</dbReference>
<comment type="caution">
    <text evidence="3">The sequence shown here is derived from an EMBL/GenBank/DDBJ whole genome shotgun (WGS) entry which is preliminary data.</text>
</comment>
<dbReference type="Proteomes" id="UP000245474">
    <property type="component" value="Unassembled WGS sequence"/>
</dbReference>
<gene>
    <name evidence="3" type="ORF">DEM34_14030</name>
</gene>
<name>A0A2U2MYG9_9GAMM</name>
<dbReference type="Pfam" id="PF02325">
    <property type="entry name" value="CCB3_YggT"/>
    <property type="match status" value="2"/>
</dbReference>
<dbReference type="PANTHER" id="PTHR33219">
    <property type="entry name" value="YLMG HOMOLOG PROTEIN 2, CHLOROPLASTIC"/>
    <property type="match status" value="1"/>
</dbReference>
<dbReference type="EMBL" id="QFFI01000024">
    <property type="protein sequence ID" value="PWG61976.1"/>
    <property type="molecule type" value="Genomic_DNA"/>
</dbReference>
<evidence type="ECO:0000313" key="3">
    <source>
        <dbReference type="EMBL" id="PWG61976.1"/>
    </source>
</evidence>
<keyword evidence="2" id="KW-0812">Transmembrane</keyword>
<dbReference type="OrthoDB" id="9806665at2"/>
<sequence length="192" mass="21282">MGPGYLSSPLAFLIETLFSLYIMAVMLRFLLQWARADFYNPVSQFLVRITQAPLRPLRRLIPGWGGIDLSALVLMILLQMLALALLMMVAGVTPRPDYLILRTPAELIELLLNVYLVAIIVRAILSWVNPDGYNPAATVLISLTEPVLRPFRQVIPMPGGIDLSPLAALLAIQVVKMLVMPPLDRVAPPLMM</sequence>
<keyword evidence="4" id="KW-1185">Reference proteome</keyword>
<feature type="transmembrane region" description="Helical" evidence="2">
    <location>
        <begin position="110"/>
        <end position="128"/>
    </location>
</feature>
<dbReference type="RefSeq" id="WP_109679454.1">
    <property type="nucleotide sequence ID" value="NZ_CP086615.1"/>
</dbReference>
<dbReference type="GO" id="GO:0016020">
    <property type="term" value="C:membrane"/>
    <property type="evidence" value="ECO:0007669"/>
    <property type="project" value="InterPro"/>
</dbReference>
<reference evidence="3 4" key="1">
    <citation type="submission" date="2018-05" db="EMBL/GenBank/DDBJ databases">
        <title>Spiribacter halobius sp. nov., a moderately halophilic bacterium isolated from marine solar saltern.</title>
        <authorList>
            <person name="Zheng W.-S."/>
            <person name="Lu D.-C."/>
            <person name="Du Z.-J."/>
        </authorList>
    </citation>
    <scope>NUCLEOTIDE SEQUENCE [LARGE SCALE GENOMIC DNA]</scope>
    <source>
        <strain evidence="3 4">E85</strain>
    </source>
</reference>
<protein>
    <submittedName>
        <fullName evidence="3">YggT family protein</fullName>
    </submittedName>
</protein>
<evidence type="ECO:0000256" key="1">
    <source>
        <dbReference type="ARBA" id="ARBA00010894"/>
    </source>
</evidence>
<feature type="transmembrane region" description="Helical" evidence="2">
    <location>
        <begin position="12"/>
        <end position="31"/>
    </location>
</feature>
<accession>A0A2U2MYG9</accession>
<keyword evidence="2" id="KW-1133">Transmembrane helix</keyword>
<evidence type="ECO:0000256" key="2">
    <source>
        <dbReference type="SAM" id="Phobius"/>
    </source>
</evidence>
<keyword evidence="2" id="KW-0472">Membrane</keyword>
<evidence type="ECO:0000313" key="4">
    <source>
        <dbReference type="Proteomes" id="UP000245474"/>
    </source>
</evidence>